<dbReference type="PROSITE" id="PS50887">
    <property type="entry name" value="GGDEF"/>
    <property type="match status" value="1"/>
</dbReference>
<evidence type="ECO:0000256" key="1">
    <source>
        <dbReference type="SAM" id="Phobius"/>
    </source>
</evidence>
<feature type="domain" description="GGDEF" evidence="3">
    <location>
        <begin position="115"/>
        <end position="249"/>
    </location>
</feature>
<evidence type="ECO:0000313" key="4">
    <source>
        <dbReference type="EMBL" id="KDA03497.1"/>
    </source>
</evidence>
<dbReference type="InterPro" id="IPR029787">
    <property type="entry name" value="Nucleotide_cyclase"/>
</dbReference>
<dbReference type="PANTHER" id="PTHR44757">
    <property type="entry name" value="DIGUANYLATE CYCLASE DGCP"/>
    <property type="match status" value="1"/>
</dbReference>
<dbReference type="EMBL" id="ARYL01000005">
    <property type="protein sequence ID" value="KDA03497.1"/>
    <property type="molecule type" value="Genomic_DNA"/>
</dbReference>
<feature type="domain" description="EAL" evidence="2">
    <location>
        <begin position="258"/>
        <end position="507"/>
    </location>
</feature>
<reference evidence="4 5" key="1">
    <citation type="journal article" date="2014" name="Antonie Van Leeuwenhoek">
        <title>Hyphomonas beringensis sp. nov. and Hyphomonas chukchiensis sp. nov., isolated from surface seawater of the Bering Sea and Chukchi Sea.</title>
        <authorList>
            <person name="Li C."/>
            <person name="Lai Q."/>
            <person name="Li G."/>
            <person name="Dong C."/>
            <person name="Wang J."/>
            <person name="Liao Y."/>
            <person name="Shao Z."/>
        </authorList>
    </citation>
    <scope>NUCLEOTIDE SEQUENCE [LARGE SCALE GENOMIC DNA]</scope>
    <source>
        <strain evidence="4 5">SCH89</strain>
    </source>
</reference>
<organism evidence="4 5">
    <name type="scientific">Hyphomonas oceanitis SCH89</name>
    <dbReference type="NCBI Taxonomy" id="1280953"/>
    <lineage>
        <taxon>Bacteria</taxon>
        <taxon>Pseudomonadati</taxon>
        <taxon>Pseudomonadota</taxon>
        <taxon>Alphaproteobacteria</taxon>
        <taxon>Hyphomonadales</taxon>
        <taxon>Hyphomonadaceae</taxon>
        <taxon>Hyphomonas</taxon>
    </lineage>
</organism>
<protein>
    <submittedName>
        <fullName evidence="4">Diguanylate cyclase/phosphodiesterase</fullName>
    </submittedName>
</protein>
<keyword evidence="1" id="KW-0812">Transmembrane</keyword>
<comment type="caution">
    <text evidence="4">The sequence shown here is derived from an EMBL/GenBank/DDBJ whole genome shotgun (WGS) entry which is preliminary data.</text>
</comment>
<evidence type="ECO:0000259" key="2">
    <source>
        <dbReference type="PROSITE" id="PS50883"/>
    </source>
</evidence>
<dbReference type="InterPro" id="IPR052155">
    <property type="entry name" value="Biofilm_reg_signaling"/>
</dbReference>
<evidence type="ECO:0000313" key="5">
    <source>
        <dbReference type="Proteomes" id="UP000024942"/>
    </source>
</evidence>
<dbReference type="PROSITE" id="PS50883">
    <property type="entry name" value="EAL"/>
    <property type="match status" value="1"/>
</dbReference>
<dbReference type="STRING" id="1280953.HOC_05069"/>
<dbReference type="PATRIC" id="fig|1280953.3.peg.1021"/>
<evidence type="ECO:0000259" key="3">
    <source>
        <dbReference type="PROSITE" id="PS50887"/>
    </source>
</evidence>
<dbReference type="Pfam" id="PF00563">
    <property type="entry name" value="EAL"/>
    <property type="match status" value="1"/>
</dbReference>
<gene>
    <name evidence="4" type="ORF">HOC_05069</name>
</gene>
<dbReference type="InterPro" id="IPR000160">
    <property type="entry name" value="GGDEF_dom"/>
</dbReference>
<dbReference type="InterPro" id="IPR035919">
    <property type="entry name" value="EAL_sf"/>
</dbReference>
<dbReference type="PANTHER" id="PTHR44757:SF2">
    <property type="entry name" value="BIOFILM ARCHITECTURE MAINTENANCE PROTEIN MBAA"/>
    <property type="match status" value="1"/>
</dbReference>
<keyword evidence="5" id="KW-1185">Reference proteome</keyword>
<keyword evidence="1" id="KW-1133">Transmembrane helix</keyword>
<dbReference type="Gene3D" id="3.20.20.450">
    <property type="entry name" value="EAL domain"/>
    <property type="match status" value="1"/>
</dbReference>
<dbReference type="Pfam" id="PF00990">
    <property type="entry name" value="GGDEF"/>
    <property type="match status" value="1"/>
</dbReference>
<feature type="transmembrane region" description="Helical" evidence="1">
    <location>
        <begin position="49"/>
        <end position="67"/>
    </location>
</feature>
<dbReference type="SMART" id="SM00052">
    <property type="entry name" value="EAL"/>
    <property type="match status" value="1"/>
</dbReference>
<dbReference type="SUPFAM" id="SSF55073">
    <property type="entry name" value="Nucleotide cyclase"/>
    <property type="match status" value="1"/>
</dbReference>
<dbReference type="InterPro" id="IPR043128">
    <property type="entry name" value="Rev_trsase/Diguanyl_cyclase"/>
</dbReference>
<dbReference type="CDD" id="cd01949">
    <property type="entry name" value="GGDEF"/>
    <property type="match status" value="1"/>
</dbReference>
<dbReference type="NCBIfam" id="TIGR00254">
    <property type="entry name" value="GGDEF"/>
    <property type="match status" value="1"/>
</dbReference>
<dbReference type="SUPFAM" id="SSF141868">
    <property type="entry name" value="EAL domain-like"/>
    <property type="match status" value="1"/>
</dbReference>
<accession>A0A059G9H7</accession>
<keyword evidence="1" id="KW-0472">Membrane</keyword>
<dbReference type="Gene3D" id="3.30.70.270">
    <property type="match status" value="1"/>
</dbReference>
<dbReference type="eggNOG" id="COG5001">
    <property type="taxonomic scope" value="Bacteria"/>
</dbReference>
<dbReference type="CDD" id="cd01948">
    <property type="entry name" value="EAL"/>
    <property type="match status" value="1"/>
</dbReference>
<dbReference type="Proteomes" id="UP000024942">
    <property type="component" value="Unassembled WGS sequence"/>
</dbReference>
<proteinExistence type="predicted"/>
<sequence length="546" mass="59883">MLPSWLHNDIAFLIAGSALTIMIGGQYDLFERFAAFSAKHEHWNIDEFALVFISLSIQALIIAALRYRQMQREHARRVVAEQTMSDLALADSLTELPNRRAFHRVLQNLTEAGNGSCVLFMIDLDRFKPVNDLHGHGVGDTVLRELSARLRNVSQGAAIFARLGGDEFAVLYSGAQTLEMRTAIATRILAEMEKPVRIGAIVCTVGASIGIATCAPDAALSGDELMRRADLALYRAKGSGRGTFCHFRHEMSDQLAARKRLEHDLQRALTNGEIRAYYQPLVRLSDGRVEGFEVLARWLHPDLGMIMPDAFIPIAEDTGLIQQMTMALIREACSDPMHQAGQHYLAINISASLLNRDLCAHVVKIIQAVGFPAERLELEITESALINDIEAAGLVLAQLRRAGFSLALDDFGTGYSSLTHLRKLPINKIKIDQSFIATMTHNPTSRKIVEALVSLAASMDVEVTAEGVETSDMAFQLRDIGCLTAQGYYFGRPSMPSSVNAFSPLAHDQLERLKAMIARPDGEQPLAQAVNVSGPATMGLARAPRA</sequence>
<dbReference type="SMART" id="SM00267">
    <property type="entry name" value="GGDEF"/>
    <property type="match status" value="1"/>
</dbReference>
<feature type="transmembrane region" description="Helical" evidence="1">
    <location>
        <begin position="12"/>
        <end position="29"/>
    </location>
</feature>
<name>A0A059G9H7_9PROT</name>
<dbReference type="InterPro" id="IPR001633">
    <property type="entry name" value="EAL_dom"/>
</dbReference>
<dbReference type="AlphaFoldDB" id="A0A059G9H7"/>